<feature type="repeat" description="ANK" evidence="3">
    <location>
        <begin position="188"/>
        <end position="220"/>
    </location>
</feature>
<dbReference type="SMART" id="SM00248">
    <property type="entry name" value="ANK"/>
    <property type="match status" value="4"/>
</dbReference>
<dbReference type="EMBL" id="CAJNDS010002101">
    <property type="protein sequence ID" value="CAE7326568.1"/>
    <property type="molecule type" value="Genomic_DNA"/>
</dbReference>
<dbReference type="PROSITE" id="PS50088">
    <property type="entry name" value="ANK_REPEAT"/>
    <property type="match status" value="3"/>
</dbReference>
<accession>A0A812NVN3</accession>
<dbReference type="Pfam" id="PF00023">
    <property type="entry name" value="Ank"/>
    <property type="match status" value="1"/>
</dbReference>
<reference evidence="4" key="1">
    <citation type="submission" date="2021-02" db="EMBL/GenBank/DDBJ databases">
        <authorList>
            <person name="Dougan E. K."/>
            <person name="Rhodes N."/>
            <person name="Thang M."/>
            <person name="Chan C."/>
        </authorList>
    </citation>
    <scope>NUCLEOTIDE SEQUENCE</scope>
</reference>
<evidence type="ECO:0000313" key="4">
    <source>
        <dbReference type="EMBL" id="CAE7326568.1"/>
    </source>
</evidence>
<dbReference type="Pfam" id="PF12796">
    <property type="entry name" value="Ank_2"/>
    <property type="match status" value="1"/>
</dbReference>
<keyword evidence="1" id="KW-0677">Repeat</keyword>
<gene>
    <name evidence="4" type="primary">ASB2</name>
    <name evidence="4" type="ORF">SNAT2548_LOCUS17096</name>
</gene>
<dbReference type="SUPFAM" id="SSF48403">
    <property type="entry name" value="Ankyrin repeat"/>
    <property type="match status" value="1"/>
</dbReference>
<dbReference type="OrthoDB" id="10264606at2759"/>
<dbReference type="InterPro" id="IPR002110">
    <property type="entry name" value="Ankyrin_rpt"/>
</dbReference>
<dbReference type="PANTHER" id="PTHR24198:SF165">
    <property type="entry name" value="ANKYRIN REPEAT-CONTAINING PROTEIN-RELATED"/>
    <property type="match status" value="1"/>
</dbReference>
<organism evidence="4 5">
    <name type="scientific">Symbiodinium natans</name>
    <dbReference type="NCBI Taxonomy" id="878477"/>
    <lineage>
        <taxon>Eukaryota</taxon>
        <taxon>Sar</taxon>
        <taxon>Alveolata</taxon>
        <taxon>Dinophyceae</taxon>
        <taxon>Suessiales</taxon>
        <taxon>Symbiodiniaceae</taxon>
        <taxon>Symbiodinium</taxon>
    </lineage>
</organism>
<keyword evidence="2 3" id="KW-0040">ANK repeat</keyword>
<evidence type="ECO:0000313" key="5">
    <source>
        <dbReference type="Proteomes" id="UP000604046"/>
    </source>
</evidence>
<dbReference type="Proteomes" id="UP000604046">
    <property type="component" value="Unassembled WGS sequence"/>
</dbReference>
<dbReference type="Gene3D" id="1.25.40.20">
    <property type="entry name" value="Ankyrin repeat-containing domain"/>
    <property type="match status" value="1"/>
</dbReference>
<feature type="repeat" description="ANK" evidence="3">
    <location>
        <begin position="155"/>
        <end position="187"/>
    </location>
</feature>
<dbReference type="InterPro" id="IPR036770">
    <property type="entry name" value="Ankyrin_rpt-contain_sf"/>
</dbReference>
<comment type="caution">
    <text evidence="4">The sequence shown here is derived from an EMBL/GenBank/DDBJ whole genome shotgun (WGS) entry which is preliminary data.</text>
</comment>
<feature type="repeat" description="ANK" evidence="3">
    <location>
        <begin position="122"/>
        <end position="150"/>
    </location>
</feature>
<evidence type="ECO:0000256" key="3">
    <source>
        <dbReference type="PROSITE-ProRule" id="PRU00023"/>
    </source>
</evidence>
<evidence type="ECO:0000256" key="1">
    <source>
        <dbReference type="ARBA" id="ARBA00022737"/>
    </source>
</evidence>
<dbReference type="PROSITE" id="PS50297">
    <property type="entry name" value="ANK_REP_REGION"/>
    <property type="match status" value="3"/>
</dbReference>
<keyword evidence="5" id="KW-1185">Reference proteome</keyword>
<dbReference type="AlphaFoldDB" id="A0A812NVN3"/>
<proteinExistence type="predicted"/>
<dbReference type="PRINTS" id="PR01415">
    <property type="entry name" value="ANKYRIN"/>
</dbReference>
<sequence length="281" mass="30240">MPLLQVISMSGDEVSRFSVEELQHLAEENGGSEIKGVKRHLAAVVGQPRFRLRLLCGSSLVGDDAVLELPEMLHLVITHFRGEELAESRRVAELQKACSTDNAKLVESILSRPQDPDLADARGLTALHVAASEGALQSVVLLLEAGANLEKIMGNGATALHMAAQRGHLEVMRQLLDSGADKDACDVDGGTALFKASRGGHLEVVRLLLSSKADPHKRPSDASSFFHRTYLLHGGIEGSNTAAIRFPGDLPARDAVDVTHFASHIASVICRNKRTDWALDI</sequence>
<protein>
    <submittedName>
        <fullName evidence="4">ASB2 protein</fullName>
    </submittedName>
</protein>
<dbReference type="PANTHER" id="PTHR24198">
    <property type="entry name" value="ANKYRIN REPEAT AND PROTEIN KINASE DOMAIN-CONTAINING PROTEIN"/>
    <property type="match status" value="1"/>
</dbReference>
<evidence type="ECO:0000256" key="2">
    <source>
        <dbReference type="ARBA" id="ARBA00023043"/>
    </source>
</evidence>
<name>A0A812NVN3_9DINO</name>